<name>W5MHT0_LEPOC</name>
<dbReference type="Ensembl" id="ENSLOCT00000007949.1">
    <property type="protein sequence ID" value="ENSLOCP00000007939.1"/>
    <property type="gene ID" value="ENSLOCG00000006575.1"/>
</dbReference>
<keyword evidence="2" id="KW-1185">Reference proteome</keyword>
<dbReference type="EMBL" id="AHAT01019736">
    <property type="status" value="NOT_ANNOTATED_CDS"/>
    <property type="molecule type" value="Genomic_DNA"/>
</dbReference>
<reference evidence="1" key="2">
    <citation type="submission" date="2025-08" db="UniProtKB">
        <authorList>
            <consortium name="Ensembl"/>
        </authorList>
    </citation>
    <scope>IDENTIFICATION</scope>
</reference>
<dbReference type="AlphaFoldDB" id="W5MHT0"/>
<dbReference type="InParanoid" id="W5MHT0"/>
<proteinExistence type="predicted"/>
<dbReference type="Bgee" id="ENSLOCG00000006575">
    <property type="expression patterns" value="Expressed in camera-type eye and 13 other cell types or tissues"/>
</dbReference>
<accession>W5MHT0</accession>
<protein>
    <submittedName>
        <fullName evidence="1">Uncharacterized protein</fullName>
    </submittedName>
</protein>
<evidence type="ECO:0000313" key="2">
    <source>
        <dbReference type="Proteomes" id="UP000018468"/>
    </source>
</evidence>
<dbReference type="HOGENOM" id="CLU_2176767_0_0_1"/>
<evidence type="ECO:0000313" key="1">
    <source>
        <dbReference type="Ensembl" id="ENSLOCP00000007939.1"/>
    </source>
</evidence>
<sequence length="110" mass="11816">MQECEGLVRDLYSSMGLTYRDSSSDDDQGDRLALRPSEVIEIDDDDDDDDVVAVGCITPAHPNVTSPAKKVTTPVKDSTFDDAAAALKKSSQDVQKLAETMSKKTAPALP</sequence>
<dbReference type="EMBL" id="AHAT01019737">
    <property type="status" value="NOT_ANNOTATED_CDS"/>
    <property type="molecule type" value="Genomic_DNA"/>
</dbReference>
<reference evidence="1" key="3">
    <citation type="submission" date="2025-09" db="UniProtKB">
        <authorList>
            <consortium name="Ensembl"/>
        </authorList>
    </citation>
    <scope>IDENTIFICATION</scope>
</reference>
<dbReference type="Proteomes" id="UP000018468">
    <property type="component" value="Linkage group LG24"/>
</dbReference>
<reference evidence="2" key="1">
    <citation type="submission" date="2011-12" db="EMBL/GenBank/DDBJ databases">
        <title>The Draft Genome of Lepisosteus oculatus.</title>
        <authorList>
            <consortium name="The Broad Institute Genome Assembly &amp; Analysis Group"/>
            <consortium name="Computational R&amp;D Group"/>
            <consortium name="and Sequencing Platform"/>
            <person name="Di Palma F."/>
            <person name="Alfoldi J."/>
            <person name="Johnson J."/>
            <person name="Berlin A."/>
            <person name="Gnerre S."/>
            <person name="Jaffe D."/>
            <person name="MacCallum I."/>
            <person name="Young S."/>
            <person name="Walker B.J."/>
            <person name="Lander E.S."/>
            <person name="Lindblad-Toh K."/>
        </authorList>
    </citation>
    <scope>NUCLEOTIDE SEQUENCE [LARGE SCALE GENOMIC DNA]</scope>
</reference>
<organism evidence="1 2">
    <name type="scientific">Lepisosteus oculatus</name>
    <name type="common">Spotted gar</name>
    <dbReference type="NCBI Taxonomy" id="7918"/>
    <lineage>
        <taxon>Eukaryota</taxon>
        <taxon>Metazoa</taxon>
        <taxon>Chordata</taxon>
        <taxon>Craniata</taxon>
        <taxon>Vertebrata</taxon>
        <taxon>Euteleostomi</taxon>
        <taxon>Actinopterygii</taxon>
        <taxon>Neopterygii</taxon>
        <taxon>Holostei</taxon>
        <taxon>Semionotiformes</taxon>
        <taxon>Lepisosteidae</taxon>
        <taxon>Lepisosteus</taxon>
    </lineage>
</organism>
<dbReference type="STRING" id="7918.ENSLOCP00000007939"/>